<gene>
    <name evidence="1" type="ORF">L1987_48499</name>
</gene>
<dbReference type="EMBL" id="CM042033">
    <property type="protein sequence ID" value="KAI3773959.1"/>
    <property type="molecule type" value="Genomic_DNA"/>
</dbReference>
<protein>
    <submittedName>
        <fullName evidence="1">Uncharacterized protein</fullName>
    </submittedName>
</protein>
<evidence type="ECO:0000313" key="2">
    <source>
        <dbReference type="Proteomes" id="UP001056120"/>
    </source>
</evidence>
<dbReference type="Proteomes" id="UP001056120">
    <property type="component" value="Linkage Group LG16"/>
</dbReference>
<evidence type="ECO:0000313" key="1">
    <source>
        <dbReference type="EMBL" id="KAI3773959.1"/>
    </source>
</evidence>
<reference evidence="1 2" key="2">
    <citation type="journal article" date="2022" name="Mol. Ecol. Resour.">
        <title>The genomes of chicory, endive, great burdock and yacon provide insights into Asteraceae paleo-polyploidization history and plant inulin production.</title>
        <authorList>
            <person name="Fan W."/>
            <person name="Wang S."/>
            <person name="Wang H."/>
            <person name="Wang A."/>
            <person name="Jiang F."/>
            <person name="Liu H."/>
            <person name="Zhao H."/>
            <person name="Xu D."/>
            <person name="Zhang Y."/>
        </authorList>
    </citation>
    <scope>NUCLEOTIDE SEQUENCE [LARGE SCALE GENOMIC DNA]</scope>
    <source>
        <strain evidence="2">cv. Yunnan</strain>
        <tissue evidence="1">Leaves</tissue>
    </source>
</reference>
<organism evidence="1 2">
    <name type="scientific">Smallanthus sonchifolius</name>
    <dbReference type="NCBI Taxonomy" id="185202"/>
    <lineage>
        <taxon>Eukaryota</taxon>
        <taxon>Viridiplantae</taxon>
        <taxon>Streptophyta</taxon>
        <taxon>Embryophyta</taxon>
        <taxon>Tracheophyta</taxon>
        <taxon>Spermatophyta</taxon>
        <taxon>Magnoliopsida</taxon>
        <taxon>eudicotyledons</taxon>
        <taxon>Gunneridae</taxon>
        <taxon>Pentapetalae</taxon>
        <taxon>asterids</taxon>
        <taxon>campanulids</taxon>
        <taxon>Asterales</taxon>
        <taxon>Asteraceae</taxon>
        <taxon>Asteroideae</taxon>
        <taxon>Heliantheae alliance</taxon>
        <taxon>Millerieae</taxon>
        <taxon>Smallanthus</taxon>
    </lineage>
</organism>
<sequence>MAASLVVVNDGEDSHEGGGSEAATGLVVVNEGEDGGDGGQNQAARVCLASPEMVVLEPDLSQGKTTTVQPHLGWQTTARSTVGLKDPTSRRRIRLFPIFRQGGTGGGSQSDFPAKNLVFQRHC</sequence>
<comment type="caution">
    <text evidence="1">The sequence shown here is derived from an EMBL/GenBank/DDBJ whole genome shotgun (WGS) entry which is preliminary data.</text>
</comment>
<accession>A0ACB9FS44</accession>
<proteinExistence type="predicted"/>
<name>A0ACB9FS44_9ASTR</name>
<keyword evidence="2" id="KW-1185">Reference proteome</keyword>
<reference evidence="2" key="1">
    <citation type="journal article" date="2022" name="Mol. Ecol. Resour.">
        <title>The genomes of chicory, endive, great burdock and yacon provide insights into Asteraceae palaeo-polyploidization history and plant inulin production.</title>
        <authorList>
            <person name="Fan W."/>
            <person name="Wang S."/>
            <person name="Wang H."/>
            <person name="Wang A."/>
            <person name="Jiang F."/>
            <person name="Liu H."/>
            <person name="Zhao H."/>
            <person name="Xu D."/>
            <person name="Zhang Y."/>
        </authorList>
    </citation>
    <scope>NUCLEOTIDE SEQUENCE [LARGE SCALE GENOMIC DNA]</scope>
    <source>
        <strain evidence="2">cv. Yunnan</strain>
    </source>
</reference>